<evidence type="ECO:0000256" key="5">
    <source>
        <dbReference type="ARBA" id="ARBA00022692"/>
    </source>
</evidence>
<feature type="transmembrane region" description="Helical" evidence="8">
    <location>
        <begin position="9"/>
        <end position="25"/>
    </location>
</feature>
<feature type="transmembrane region" description="Helical" evidence="8">
    <location>
        <begin position="314"/>
        <end position="347"/>
    </location>
</feature>
<protein>
    <submittedName>
        <fullName evidence="9">AI-2E family transporter</fullName>
    </submittedName>
</protein>
<accession>A0A3A6PDI7</accession>
<evidence type="ECO:0000256" key="7">
    <source>
        <dbReference type="ARBA" id="ARBA00023136"/>
    </source>
</evidence>
<keyword evidence="6 8" id="KW-1133">Transmembrane helix</keyword>
<organism evidence="9 10">
    <name type="scientific">Paenibacillus pinisoli</name>
    <dbReference type="NCBI Taxonomy" id="1276110"/>
    <lineage>
        <taxon>Bacteria</taxon>
        <taxon>Bacillati</taxon>
        <taxon>Bacillota</taxon>
        <taxon>Bacilli</taxon>
        <taxon>Bacillales</taxon>
        <taxon>Paenibacillaceae</taxon>
        <taxon>Paenibacillus</taxon>
    </lineage>
</organism>
<feature type="transmembrane region" description="Helical" evidence="8">
    <location>
        <begin position="31"/>
        <end position="56"/>
    </location>
</feature>
<gene>
    <name evidence="9" type="ORF">D3P09_14845</name>
</gene>
<proteinExistence type="inferred from homology"/>
<feature type="transmembrane region" description="Helical" evidence="8">
    <location>
        <begin position="68"/>
        <end position="90"/>
    </location>
</feature>
<keyword evidence="10" id="KW-1185">Reference proteome</keyword>
<keyword evidence="5 8" id="KW-0812">Transmembrane</keyword>
<dbReference type="OrthoDB" id="9793390at2"/>
<evidence type="ECO:0000256" key="6">
    <source>
        <dbReference type="ARBA" id="ARBA00022989"/>
    </source>
</evidence>
<feature type="transmembrane region" description="Helical" evidence="8">
    <location>
        <begin position="247"/>
        <end position="276"/>
    </location>
</feature>
<dbReference type="GO" id="GO:0005886">
    <property type="term" value="C:plasma membrane"/>
    <property type="evidence" value="ECO:0007669"/>
    <property type="project" value="UniProtKB-SubCell"/>
</dbReference>
<comment type="similarity">
    <text evidence="2">Belongs to the autoinducer-2 exporter (AI-2E) (TC 2.A.86) family.</text>
</comment>
<evidence type="ECO:0000256" key="3">
    <source>
        <dbReference type="ARBA" id="ARBA00022448"/>
    </source>
</evidence>
<sequence>MSWREKKGLKWLVAAILVLLLFYLLRLNREWLRPIGVVLNAVFFPFAVTGVLYYLFRPLVEWLERRKAPRGLAVLLVFVAIGLSLAGIIWTAGPFFQKQFTSFAAQVPEMVEFVADGIESLRNGQEALAPPIKEAIPNLSQEIGSEWNRYAGSIASSLLRVFNWMSNALFVLGLVPFILFYMLKDGDKLVPRLIALTPPAYREQMPALLKELDETLSSFIRGKAVISIVVGLMLLAGYSIIGLEYALVLAVIGMLANIVPFFGPVIGAAPAVLVALFQDPVKALYVVLVTVIIQQIEGNFISPQVMGKTMDIHPVTVIVLIVAAGSVSGLIGILIVVPVYAVVKVIIKHGRNLYLSRRREHDKGCHGSRL</sequence>
<name>A0A3A6PDI7_9BACL</name>
<dbReference type="PANTHER" id="PTHR21716:SF53">
    <property type="entry name" value="PERMEASE PERM-RELATED"/>
    <property type="match status" value="1"/>
</dbReference>
<dbReference type="AlphaFoldDB" id="A0A3A6PDI7"/>
<keyword evidence="3" id="KW-0813">Transport</keyword>
<dbReference type="EMBL" id="QXQB01000003">
    <property type="protein sequence ID" value="RJX38807.1"/>
    <property type="molecule type" value="Genomic_DNA"/>
</dbReference>
<dbReference type="InterPro" id="IPR002549">
    <property type="entry name" value="AI-2E-like"/>
</dbReference>
<evidence type="ECO:0000313" key="9">
    <source>
        <dbReference type="EMBL" id="RJX38807.1"/>
    </source>
</evidence>
<feature type="transmembrane region" description="Helical" evidence="8">
    <location>
        <begin position="164"/>
        <end position="183"/>
    </location>
</feature>
<keyword evidence="4" id="KW-1003">Cell membrane</keyword>
<comment type="subcellular location">
    <subcellularLocation>
        <location evidence="1">Cell membrane</location>
        <topology evidence="1">Multi-pass membrane protein</topology>
    </subcellularLocation>
</comment>
<dbReference type="PANTHER" id="PTHR21716">
    <property type="entry name" value="TRANSMEMBRANE PROTEIN"/>
    <property type="match status" value="1"/>
</dbReference>
<feature type="transmembrane region" description="Helical" evidence="8">
    <location>
        <begin position="283"/>
        <end position="302"/>
    </location>
</feature>
<dbReference type="Pfam" id="PF01594">
    <property type="entry name" value="AI-2E_transport"/>
    <property type="match status" value="1"/>
</dbReference>
<keyword evidence="7 8" id="KW-0472">Membrane</keyword>
<evidence type="ECO:0000256" key="8">
    <source>
        <dbReference type="SAM" id="Phobius"/>
    </source>
</evidence>
<evidence type="ECO:0000256" key="2">
    <source>
        <dbReference type="ARBA" id="ARBA00009773"/>
    </source>
</evidence>
<evidence type="ECO:0000256" key="1">
    <source>
        <dbReference type="ARBA" id="ARBA00004651"/>
    </source>
</evidence>
<comment type="caution">
    <text evidence="9">The sequence shown here is derived from an EMBL/GenBank/DDBJ whole genome shotgun (WGS) entry which is preliminary data.</text>
</comment>
<evidence type="ECO:0000256" key="4">
    <source>
        <dbReference type="ARBA" id="ARBA00022475"/>
    </source>
</evidence>
<feature type="transmembrane region" description="Helical" evidence="8">
    <location>
        <begin position="224"/>
        <end position="241"/>
    </location>
</feature>
<reference evidence="9 10" key="1">
    <citation type="submission" date="2018-09" db="EMBL/GenBank/DDBJ databases">
        <title>Paenibacillus aracenensis nov. sp. isolated from a cave in southern Spain.</title>
        <authorList>
            <person name="Jurado V."/>
            <person name="Gutierrez-Patricio S."/>
            <person name="Gonzalez-Pimentel J.L."/>
            <person name="Miller A.Z."/>
            <person name="Laiz L."/>
            <person name="Saiz-Jimenez C."/>
        </authorList>
    </citation>
    <scope>NUCLEOTIDE SEQUENCE [LARGE SCALE GENOMIC DNA]</scope>
    <source>
        <strain evidence="9 10">JCM 19203</strain>
    </source>
</reference>
<dbReference type="Proteomes" id="UP000267798">
    <property type="component" value="Unassembled WGS sequence"/>
</dbReference>
<dbReference type="RefSeq" id="WP_120111477.1">
    <property type="nucleotide sequence ID" value="NZ_QXQB01000003.1"/>
</dbReference>
<dbReference type="GO" id="GO:0055085">
    <property type="term" value="P:transmembrane transport"/>
    <property type="evidence" value="ECO:0007669"/>
    <property type="project" value="TreeGrafter"/>
</dbReference>
<evidence type="ECO:0000313" key="10">
    <source>
        <dbReference type="Proteomes" id="UP000267798"/>
    </source>
</evidence>